<evidence type="ECO:0000313" key="10">
    <source>
        <dbReference type="Proteomes" id="UP000245341"/>
    </source>
</evidence>
<evidence type="ECO:0000256" key="6">
    <source>
        <dbReference type="ARBA" id="ARBA00023136"/>
    </source>
</evidence>
<organism evidence="10 11">
    <name type="scientific">Leptonychotes weddellii</name>
    <name type="common">Weddell seal</name>
    <name type="synonym">Otaria weddellii</name>
    <dbReference type="NCBI Taxonomy" id="9713"/>
    <lineage>
        <taxon>Eukaryota</taxon>
        <taxon>Metazoa</taxon>
        <taxon>Chordata</taxon>
        <taxon>Craniata</taxon>
        <taxon>Vertebrata</taxon>
        <taxon>Euteleostomi</taxon>
        <taxon>Mammalia</taxon>
        <taxon>Eutheria</taxon>
        <taxon>Laurasiatheria</taxon>
        <taxon>Carnivora</taxon>
        <taxon>Caniformia</taxon>
        <taxon>Pinnipedia</taxon>
        <taxon>Phocidae</taxon>
        <taxon>Monachinae</taxon>
        <taxon>Lobodontini</taxon>
        <taxon>Leptonychotes</taxon>
    </lineage>
</organism>
<evidence type="ECO:0000313" key="11">
    <source>
        <dbReference type="RefSeq" id="XP_006750374.1"/>
    </source>
</evidence>
<evidence type="ECO:0000256" key="3">
    <source>
        <dbReference type="ARBA" id="ARBA00004496"/>
    </source>
</evidence>
<dbReference type="PANTHER" id="PTHR15593:SF2">
    <property type="entry name" value="PHOSPHOINOSITIDE 3-KINASE REGULATORY SUBUNIT 5"/>
    <property type="match status" value="1"/>
</dbReference>
<dbReference type="GO" id="GO:0005737">
    <property type="term" value="C:cytoplasm"/>
    <property type="evidence" value="ECO:0007669"/>
    <property type="project" value="UniProtKB-SubCell"/>
</dbReference>
<dbReference type="PANTHER" id="PTHR15593">
    <property type="entry name" value="PHOSPHATIDYLINOSITOL 3-KINASE REGULATORY SUBUNIT"/>
    <property type="match status" value="1"/>
</dbReference>
<dbReference type="RefSeq" id="XP_006750374.1">
    <property type="nucleotide sequence ID" value="XM_006750311.2"/>
</dbReference>
<evidence type="ECO:0000256" key="9">
    <source>
        <dbReference type="SAM" id="MobiDB-lite"/>
    </source>
</evidence>
<evidence type="ECO:0000256" key="8">
    <source>
        <dbReference type="ARBA" id="ARBA00040195"/>
    </source>
</evidence>
<evidence type="ECO:0000256" key="7">
    <source>
        <dbReference type="ARBA" id="ARBA00023242"/>
    </source>
</evidence>
<dbReference type="GO" id="GO:0005634">
    <property type="term" value="C:nucleus"/>
    <property type="evidence" value="ECO:0007669"/>
    <property type="project" value="UniProtKB-SubCell"/>
</dbReference>
<dbReference type="GeneID" id="102740654"/>
<evidence type="ECO:0000256" key="4">
    <source>
        <dbReference type="ARBA" id="ARBA00022475"/>
    </source>
</evidence>
<keyword evidence="4" id="KW-1003">Cell membrane</keyword>
<gene>
    <name evidence="11" type="primary">LOC102740654</name>
</gene>
<feature type="compositionally biased region" description="Pro residues" evidence="9">
    <location>
        <begin position="82"/>
        <end position="91"/>
    </location>
</feature>
<dbReference type="GO" id="GO:0005886">
    <property type="term" value="C:plasma membrane"/>
    <property type="evidence" value="ECO:0007669"/>
    <property type="project" value="UniProtKB-SubCell"/>
</dbReference>
<dbReference type="InterPro" id="IPR019522">
    <property type="entry name" value="PIK3R5/6"/>
</dbReference>
<dbReference type="KEGG" id="lww:102740654"/>
<keyword evidence="5" id="KW-0963">Cytoplasm</keyword>
<dbReference type="OrthoDB" id="9932678at2759"/>
<dbReference type="Pfam" id="PF10486">
    <property type="entry name" value="PI3K_1B_p101"/>
    <property type="match status" value="1"/>
</dbReference>
<keyword evidence="6" id="KW-0472">Membrane</keyword>
<keyword evidence="7" id="KW-0539">Nucleus</keyword>
<sequence length="111" mass="12189">MEALTLNLTEVVKRQNPKSKKGFNQISTSQIKVDKVQIIGSNGCPFAVCLDQDERKILQSVVRCEVSPCYKPEKSSLHPQPQRTPDPPAQAPPDLCSLLCLPIMTFSGALP</sequence>
<name>A0A2U3Z311_LEPWE</name>
<dbReference type="AlphaFoldDB" id="A0A2U3Z311"/>
<evidence type="ECO:0000256" key="1">
    <source>
        <dbReference type="ARBA" id="ARBA00004123"/>
    </source>
</evidence>
<dbReference type="Proteomes" id="UP000245341">
    <property type="component" value="Unplaced"/>
</dbReference>
<dbReference type="GO" id="GO:0007186">
    <property type="term" value="P:G protein-coupled receptor signaling pathway"/>
    <property type="evidence" value="ECO:0007669"/>
    <property type="project" value="TreeGrafter"/>
</dbReference>
<proteinExistence type="predicted"/>
<reference evidence="11" key="1">
    <citation type="submission" date="2025-08" db="UniProtKB">
        <authorList>
            <consortium name="RefSeq"/>
        </authorList>
    </citation>
    <scope>IDENTIFICATION</scope>
    <source>
        <tissue evidence="11">Liver</tissue>
    </source>
</reference>
<dbReference type="GO" id="GO:0005944">
    <property type="term" value="C:phosphatidylinositol 3-kinase complex, class IB"/>
    <property type="evidence" value="ECO:0007669"/>
    <property type="project" value="InterPro"/>
</dbReference>
<feature type="region of interest" description="Disordered" evidence="9">
    <location>
        <begin position="71"/>
        <end position="91"/>
    </location>
</feature>
<keyword evidence="10" id="KW-1185">Reference proteome</keyword>
<evidence type="ECO:0000256" key="5">
    <source>
        <dbReference type="ARBA" id="ARBA00022490"/>
    </source>
</evidence>
<evidence type="ECO:0000256" key="2">
    <source>
        <dbReference type="ARBA" id="ARBA00004202"/>
    </source>
</evidence>
<dbReference type="GO" id="GO:0046935">
    <property type="term" value="F:1-phosphatidylinositol-3-kinase regulator activity"/>
    <property type="evidence" value="ECO:0007669"/>
    <property type="project" value="InterPro"/>
</dbReference>
<protein>
    <recommendedName>
        <fullName evidence="8">Phosphoinositide 3-kinase regulatory subunit 5</fullName>
    </recommendedName>
</protein>
<accession>A0A2U3Z311</accession>
<dbReference type="STRING" id="9713.A0A2U3Z311"/>
<comment type="subcellular location">
    <subcellularLocation>
        <location evidence="2">Cell membrane</location>
        <topology evidence="2">Peripheral membrane protein</topology>
    </subcellularLocation>
    <subcellularLocation>
        <location evidence="3">Cytoplasm</location>
    </subcellularLocation>
    <subcellularLocation>
        <location evidence="1">Nucleus</location>
    </subcellularLocation>
</comment>